<reference evidence="3" key="2">
    <citation type="journal article" date="2010" name="Stand. Genomic Sci.">
        <title>Complete genome sequence of Vulcanisaeta distributa type strain (IC-017T).</title>
        <authorList>
            <person name="Mavromatis K."/>
            <person name="Sikorski J."/>
            <person name="Pabst E."/>
            <person name="Teshima H."/>
            <person name="Lapidus A."/>
            <person name="Lucas S."/>
            <person name="Nolan M."/>
            <person name="Glavina Del Rio T."/>
            <person name="Cheng J."/>
            <person name="Bruce D."/>
            <person name="Goodwin L."/>
            <person name="Pitluck S."/>
            <person name="Liolios K."/>
            <person name="Ivanova N."/>
            <person name="Mikhailova N."/>
            <person name="Pati A."/>
            <person name="Chen A."/>
            <person name="Palaniappan K."/>
            <person name="Land M."/>
            <person name="Hauser L."/>
            <person name="Chang Y."/>
            <person name="Jeffries C."/>
            <person name="Rohde M."/>
            <person name="Spring S."/>
            <person name="Goker M."/>
            <person name="Wirth R."/>
            <person name="Woyke T."/>
            <person name="Bristow J."/>
            <person name="Eisen J."/>
            <person name="Markowitz V."/>
            <person name="Hugenholtz P."/>
            <person name="Klenk H."/>
            <person name="Kyrpides N."/>
        </authorList>
    </citation>
    <scope>NUCLEOTIDE SEQUENCE [LARGE SCALE GENOMIC DNA]</scope>
    <source>
        <strain evidence="3">DSM 14429 / JCM 11212 / NBRC 100878 / IC-017</strain>
    </source>
</reference>
<proteinExistence type="predicted"/>
<dbReference type="Proteomes" id="UP000006681">
    <property type="component" value="Chromosome"/>
</dbReference>
<evidence type="ECO:0000256" key="1">
    <source>
        <dbReference type="SAM" id="Phobius"/>
    </source>
</evidence>
<keyword evidence="1" id="KW-0472">Membrane</keyword>
<name>E1QNV1_VULDI</name>
<dbReference type="eggNOG" id="arCOG10499">
    <property type="taxonomic scope" value="Archaea"/>
</dbReference>
<dbReference type="STRING" id="572478.Vdis_0805"/>
<feature type="transmembrane region" description="Helical" evidence="1">
    <location>
        <begin position="7"/>
        <end position="25"/>
    </location>
</feature>
<reference evidence="2 3" key="1">
    <citation type="journal article" date="2010" name="Stand. Genomic Sci.">
        <title>Complete genome sequence of Vulcanisaeta distributa type strain (IC-017).</title>
        <authorList>
            <person name="Mavromatis K."/>
            <person name="Sikorski J."/>
            <person name="Pabst E."/>
            <person name="Teshima H."/>
            <person name="Lapidus A."/>
            <person name="Lucas S."/>
            <person name="Nolan M."/>
            <person name="Glavina Del Rio T."/>
            <person name="Cheng J.F."/>
            <person name="Bruce D."/>
            <person name="Goodwin L."/>
            <person name="Pitluck S."/>
            <person name="Liolios K."/>
            <person name="Ivanova N."/>
            <person name="Mikhailova N."/>
            <person name="Pati A."/>
            <person name="Chen A."/>
            <person name="Palaniappan K."/>
            <person name="Land M."/>
            <person name="Hauser L."/>
            <person name="Chang Y.J."/>
            <person name="Jeffries C.D."/>
            <person name="Rohde M."/>
            <person name="Spring S."/>
            <person name="Goker M."/>
            <person name="Wirth R."/>
            <person name="Woyke T."/>
            <person name="Bristow J."/>
            <person name="Eisen J.A."/>
            <person name="Markowitz V."/>
            <person name="Hugenholtz P."/>
            <person name="Klenk H.P."/>
            <person name="Kyrpides N.C."/>
        </authorList>
    </citation>
    <scope>NUCLEOTIDE SEQUENCE [LARGE SCALE GENOMIC DNA]</scope>
    <source>
        <strain evidence="3">DSM 14429 / JCM 11212 / NBRC 100878 / IC-017</strain>
    </source>
</reference>
<sequence length="171" mass="18855">MVDRYQAMMILGALLIIVSSIPIYYSHQESSISYSHVNATTCIRVLESIINGSLTSDEIKGVIKSMGQSLLISIEVNVEYTNGSSATYGYYVPIGTGGVAITPMVSGNIEIFGRFHCAYVGNNYVINVYIGQYVMALYLFSIGIVFIIMGFALIALGDYLRDRYTRRISRG</sequence>
<dbReference type="OrthoDB" id="28137at2157"/>
<keyword evidence="3" id="KW-1185">Reference proteome</keyword>
<evidence type="ECO:0000313" key="2">
    <source>
        <dbReference type="EMBL" id="ADN50197.1"/>
    </source>
</evidence>
<organism evidence="2 3">
    <name type="scientific">Vulcanisaeta distributa (strain DSM 14429 / JCM 11212 / NBRC 100878 / IC-017)</name>
    <dbReference type="NCBI Taxonomy" id="572478"/>
    <lineage>
        <taxon>Archaea</taxon>
        <taxon>Thermoproteota</taxon>
        <taxon>Thermoprotei</taxon>
        <taxon>Thermoproteales</taxon>
        <taxon>Thermoproteaceae</taxon>
        <taxon>Vulcanisaeta</taxon>
    </lineage>
</organism>
<dbReference type="EMBL" id="CP002100">
    <property type="protein sequence ID" value="ADN50197.1"/>
    <property type="molecule type" value="Genomic_DNA"/>
</dbReference>
<dbReference type="GeneID" id="9751734"/>
<dbReference type="RefSeq" id="WP_013335922.1">
    <property type="nucleotide sequence ID" value="NC_014537.1"/>
</dbReference>
<dbReference type="KEGG" id="vdi:Vdis_0805"/>
<accession>E1QNV1</accession>
<gene>
    <name evidence="2" type="ordered locus">Vdis_0805</name>
</gene>
<keyword evidence="1" id="KW-0812">Transmembrane</keyword>
<feature type="transmembrane region" description="Helical" evidence="1">
    <location>
        <begin position="137"/>
        <end position="160"/>
    </location>
</feature>
<keyword evidence="1" id="KW-1133">Transmembrane helix</keyword>
<evidence type="ECO:0000313" key="3">
    <source>
        <dbReference type="Proteomes" id="UP000006681"/>
    </source>
</evidence>
<protein>
    <submittedName>
        <fullName evidence="2">Uncharacterized protein</fullName>
    </submittedName>
</protein>
<dbReference type="AlphaFoldDB" id="E1QNV1"/>
<dbReference type="HOGENOM" id="CLU_1567269_0_0_2"/>